<evidence type="ECO:0000313" key="4">
    <source>
        <dbReference type="Proteomes" id="UP000269721"/>
    </source>
</evidence>
<dbReference type="OrthoDB" id="2146144at2759"/>
<organism evidence="3 4">
    <name type="scientific">Blyttiomyces helicus</name>
    <dbReference type="NCBI Taxonomy" id="388810"/>
    <lineage>
        <taxon>Eukaryota</taxon>
        <taxon>Fungi</taxon>
        <taxon>Fungi incertae sedis</taxon>
        <taxon>Chytridiomycota</taxon>
        <taxon>Chytridiomycota incertae sedis</taxon>
        <taxon>Chytridiomycetes</taxon>
        <taxon>Chytridiomycetes incertae sedis</taxon>
        <taxon>Blyttiomyces</taxon>
    </lineage>
</organism>
<evidence type="ECO:0000259" key="2">
    <source>
        <dbReference type="Pfam" id="PF19124"/>
    </source>
</evidence>
<proteinExistence type="predicted"/>
<dbReference type="InterPro" id="IPR043831">
    <property type="entry name" value="DUF5808"/>
</dbReference>
<dbReference type="EMBL" id="KZ993872">
    <property type="protein sequence ID" value="RKO94528.1"/>
    <property type="molecule type" value="Genomic_DNA"/>
</dbReference>
<protein>
    <recommendedName>
        <fullName evidence="2">DUF5808 domain-containing protein</fullName>
    </recommendedName>
</protein>
<dbReference type="Proteomes" id="UP000269721">
    <property type="component" value="Unassembled WGS sequence"/>
</dbReference>
<feature type="region of interest" description="Disordered" evidence="1">
    <location>
        <begin position="241"/>
        <end position="265"/>
    </location>
</feature>
<evidence type="ECO:0000256" key="1">
    <source>
        <dbReference type="SAM" id="MobiDB-lite"/>
    </source>
</evidence>
<name>A0A4P9WRL7_9FUNG</name>
<accession>A0A4P9WRL7</accession>
<keyword evidence="4" id="KW-1185">Reference proteome</keyword>
<dbReference type="AlphaFoldDB" id="A0A4P9WRL7"/>
<dbReference type="Pfam" id="PF19124">
    <property type="entry name" value="DUF5808"/>
    <property type="match status" value="1"/>
</dbReference>
<gene>
    <name evidence="3" type="ORF">BDK51DRAFT_29597</name>
</gene>
<evidence type="ECO:0000313" key="3">
    <source>
        <dbReference type="EMBL" id="RKO94528.1"/>
    </source>
</evidence>
<sequence length="338" mass="38278">MRLTWDVNAAVFRGIILLPWTKYLQLETAGGVGEAVFFFFLLSRPIVGKFPSGQLARPSSRVCQDRQILNESEGWGRECHKLGSACRWSCLTPHVAEFNTKGTASYRMKRTTQNVSFDLNGFGSRGRGAGLRRRGVLLEYAALDDTVAGWMMQSGLIGVRHDEGWRRTRETEGSFPRTVLARPLARGGGHDELLDALANDRDVSVQKLEEVLVVDEVNGVFGWGVMSGVVWTERVQRRRRRSRPSDSFPDVRAVPKWEGGTTTGSREHLKSMWENPANWNLHCIYSCKDDPRFFVPKRLRIGWTINFAKRTPEAKRWMEEHGAFKKAIKCVVKGGKHS</sequence>
<reference evidence="4" key="1">
    <citation type="journal article" date="2018" name="Nat. Microbiol.">
        <title>Leveraging single-cell genomics to expand the fungal tree of life.</title>
        <authorList>
            <person name="Ahrendt S.R."/>
            <person name="Quandt C.A."/>
            <person name="Ciobanu D."/>
            <person name="Clum A."/>
            <person name="Salamov A."/>
            <person name="Andreopoulos B."/>
            <person name="Cheng J.F."/>
            <person name="Woyke T."/>
            <person name="Pelin A."/>
            <person name="Henrissat B."/>
            <person name="Reynolds N.K."/>
            <person name="Benny G.L."/>
            <person name="Smith M.E."/>
            <person name="James T.Y."/>
            <person name="Grigoriev I.V."/>
        </authorList>
    </citation>
    <scope>NUCLEOTIDE SEQUENCE [LARGE SCALE GENOMIC DNA]</scope>
</reference>
<feature type="domain" description="DUF5808" evidence="2">
    <location>
        <begin position="288"/>
        <end position="309"/>
    </location>
</feature>